<dbReference type="Proteomes" id="UP001516023">
    <property type="component" value="Unassembled WGS sequence"/>
</dbReference>
<proteinExistence type="inferred from homology"/>
<reference evidence="5 6" key="1">
    <citation type="journal article" date="2020" name="G3 (Bethesda)">
        <title>Improved Reference Genome for Cyclotella cryptica CCMP332, a Model for Cell Wall Morphogenesis, Salinity Adaptation, and Lipid Production in Diatoms (Bacillariophyta).</title>
        <authorList>
            <person name="Roberts W.R."/>
            <person name="Downey K.M."/>
            <person name="Ruck E.C."/>
            <person name="Traller J.C."/>
            <person name="Alverson A.J."/>
        </authorList>
    </citation>
    <scope>NUCLEOTIDE SEQUENCE [LARGE SCALE GENOMIC DNA]</scope>
    <source>
        <strain evidence="5 6">CCMP332</strain>
    </source>
</reference>
<evidence type="ECO:0000313" key="6">
    <source>
        <dbReference type="Proteomes" id="UP001516023"/>
    </source>
</evidence>
<evidence type="ECO:0000259" key="4">
    <source>
        <dbReference type="Pfam" id="PF04111"/>
    </source>
</evidence>
<dbReference type="InterPro" id="IPR040455">
    <property type="entry name" value="Atg6_BARA"/>
</dbReference>
<name>A0ABD3Q4H3_9STRA</name>
<dbReference type="InterPro" id="IPR007243">
    <property type="entry name" value="Atg6/Beclin"/>
</dbReference>
<feature type="region of interest" description="Disordered" evidence="3">
    <location>
        <begin position="66"/>
        <end position="88"/>
    </location>
</feature>
<dbReference type="InterPro" id="IPR038274">
    <property type="entry name" value="Atg6/Beclin_C_sf"/>
</dbReference>
<gene>
    <name evidence="5" type="ORF">HJC23_012769</name>
</gene>
<feature type="coiled-coil region" evidence="2">
    <location>
        <begin position="203"/>
        <end position="237"/>
    </location>
</feature>
<evidence type="ECO:0000256" key="2">
    <source>
        <dbReference type="SAM" id="Coils"/>
    </source>
</evidence>
<feature type="domain" description="Atg6 BARA" evidence="4">
    <location>
        <begin position="283"/>
        <end position="472"/>
    </location>
</feature>
<dbReference type="GO" id="GO:0006914">
    <property type="term" value="P:autophagy"/>
    <property type="evidence" value="ECO:0007669"/>
    <property type="project" value="UniProtKB-ARBA"/>
</dbReference>
<keyword evidence="6" id="KW-1185">Reference proteome</keyword>
<accession>A0ABD3Q4H3</accession>
<evidence type="ECO:0000256" key="3">
    <source>
        <dbReference type="SAM" id="MobiDB-lite"/>
    </source>
</evidence>
<dbReference type="PANTHER" id="PTHR12768:SF4">
    <property type="entry name" value="BECLIN-1"/>
    <property type="match status" value="1"/>
</dbReference>
<organism evidence="5 6">
    <name type="scientific">Cyclotella cryptica</name>
    <dbReference type="NCBI Taxonomy" id="29204"/>
    <lineage>
        <taxon>Eukaryota</taxon>
        <taxon>Sar</taxon>
        <taxon>Stramenopiles</taxon>
        <taxon>Ochrophyta</taxon>
        <taxon>Bacillariophyta</taxon>
        <taxon>Coscinodiscophyceae</taxon>
        <taxon>Thalassiosirophycidae</taxon>
        <taxon>Stephanodiscales</taxon>
        <taxon>Stephanodiscaceae</taxon>
        <taxon>Cyclotella</taxon>
    </lineage>
</organism>
<comment type="similarity">
    <text evidence="1">Belongs to the beclin family.</text>
</comment>
<sequence length="482" mass="53602">MNDLLSAAAHTSTSPFCSICTRSAPSHPPTPKTAATNPVKSRSFAFPHGILETSFVNVPYSPPSPNNTINENDTVGISNGVRRNGDTERNDWYGSEMYEASRRMEAMIRAAEEFVRADGDDSDSMSEGYYYCRSCLDRVGRALDEHSSLLLDECLSYDEVASSEEQRVESIRRALSGLVDNTNLDCAVDEGNAVEWCVSTTALDQFNQEIEALTHACQEQEKELQVLQNLMQDQLNRSKALASQEENAFHALNAVERDMHNFNEESHHVSNMCSSVMAEIDALSKVKLVSVPFHIDVSNNHVGRYPLINNLRLAYRTNEKANLHHEEINTAWVQAAQLVAFTCGLYPRFHSSIRIIPLSYPCAKIQIMTSAVSGRDDTSKRVYNLGWDMQACSEHANHHIPSPSLIAFLSLLCQLVTHILAESNLDQGLPCLPFEMSPTCIDGVDVTKLLDSDIASWSSVVYCTAVNLHWLSKLPVKMPCIL</sequence>
<dbReference type="PANTHER" id="PTHR12768">
    <property type="entry name" value="BECLIN 1"/>
    <property type="match status" value="1"/>
</dbReference>
<dbReference type="Pfam" id="PF04111">
    <property type="entry name" value="APG6"/>
    <property type="match status" value="1"/>
</dbReference>
<feature type="compositionally biased region" description="Polar residues" evidence="3">
    <location>
        <begin position="68"/>
        <end position="77"/>
    </location>
</feature>
<evidence type="ECO:0000313" key="5">
    <source>
        <dbReference type="EMBL" id="KAL3794759.1"/>
    </source>
</evidence>
<protein>
    <recommendedName>
        <fullName evidence="4">Atg6 BARA domain-containing protein</fullName>
    </recommendedName>
</protein>
<dbReference type="Gene3D" id="1.10.418.40">
    <property type="entry name" value="Autophagy protein 6/Beclin 1"/>
    <property type="match status" value="1"/>
</dbReference>
<dbReference type="EMBL" id="JABMIG020000077">
    <property type="protein sequence ID" value="KAL3794759.1"/>
    <property type="molecule type" value="Genomic_DNA"/>
</dbReference>
<dbReference type="AlphaFoldDB" id="A0ABD3Q4H3"/>
<evidence type="ECO:0000256" key="1">
    <source>
        <dbReference type="ARBA" id="ARBA00005965"/>
    </source>
</evidence>
<keyword evidence="2" id="KW-0175">Coiled coil</keyword>
<comment type="caution">
    <text evidence="5">The sequence shown here is derived from an EMBL/GenBank/DDBJ whole genome shotgun (WGS) entry which is preliminary data.</text>
</comment>